<organism evidence="2 3">
    <name type="scientific">Halogranum salarium B-1</name>
    <dbReference type="NCBI Taxonomy" id="1210908"/>
    <lineage>
        <taxon>Archaea</taxon>
        <taxon>Methanobacteriati</taxon>
        <taxon>Methanobacteriota</taxon>
        <taxon>Stenosarchaea group</taxon>
        <taxon>Halobacteria</taxon>
        <taxon>Halobacteriales</taxon>
        <taxon>Haloferacaceae</taxon>
    </lineage>
</organism>
<protein>
    <submittedName>
        <fullName evidence="2">Uncharacterized protein</fullName>
    </submittedName>
</protein>
<dbReference type="EMBL" id="ALJD01000003">
    <property type="protein sequence ID" value="EJN60323.1"/>
    <property type="molecule type" value="Genomic_DNA"/>
</dbReference>
<feature type="compositionally biased region" description="Basic and acidic residues" evidence="1">
    <location>
        <begin position="325"/>
        <end position="336"/>
    </location>
</feature>
<feature type="compositionally biased region" description="Polar residues" evidence="1">
    <location>
        <begin position="275"/>
        <end position="292"/>
    </location>
</feature>
<feature type="region of interest" description="Disordered" evidence="1">
    <location>
        <begin position="1"/>
        <end position="35"/>
    </location>
</feature>
<dbReference type="AlphaFoldDB" id="J3A4D9"/>
<dbReference type="RefSeq" id="WP_009366040.1">
    <property type="nucleotide sequence ID" value="NZ_ALJD01000003.1"/>
</dbReference>
<proteinExistence type="predicted"/>
<dbReference type="OrthoDB" id="308200at2157"/>
<feature type="compositionally biased region" description="Acidic residues" evidence="1">
    <location>
        <begin position="1"/>
        <end position="15"/>
    </location>
</feature>
<gene>
    <name evidence="2" type="ORF">HSB1_09260</name>
</gene>
<dbReference type="Proteomes" id="UP000007813">
    <property type="component" value="Unassembled WGS sequence"/>
</dbReference>
<reference evidence="2 3" key="1">
    <citation type="journal article" date="2012" name="J. Bacteriol.">
        <title>Draft Genome Sequence of the Extremely Halophilic Archaeon Halogranum salarium B-1T.</title>
        <authorList>
            <person name="Kim K.K."/>
            <person name="Lee K.C."/>
            <person name="Lee J.S."/>
        </authorList>
    </citation>
    <scope>NUCLEOTIDE SEQUENCE [LARGE SCALE GENOMIC DNA]</scope>
    <source>
        <strain evidence="2 3">B-1</strain>
    </source>
</reference>
<feature type="region of interest" description="Disordered" evidence="1">
    <location>
        <begin position="201"/>
        <end position="241"/>
    </location>
</feature>
<evidence type="ECO:0000313" key="2">
    <source>
        <dbReference type="EMBL" id="EJN60323.1"/>
    </source>
</evidence>
<comment type="caution">
    <text evidence="2">The sequence shown here is derived from an EMBL/GenBank/DDBJ whole genome shotgun (WGS) entry which is preliminary data.</text>
</comment>
<feature type="compositionally biased region" description="Acidic residues" evidence="1">
    <location>
        <begin position="201"/>
        <end position="218"/>
    </location>
</feature>
<accession>J3A4D9</accession>
<feature type="compositionally biased region" description="Basic and acidic residues" evidence="1">
    <location>
        <begin position="262"/>
        <end position="274"/>
    </location>
</feature>
<evidence type="ECO:0000313" key="3">
    <source>
        <dbReference type="Proteomes" id="UP000007813"/>
    </source>
</evidence>
<feature type="compositionally biased region" description="Acidic residues" evidence="1">
    <location>
        <begin position="22"/>
        <end position="33"/>
    </location>
</feature>
<dbReference type="eggNOG" id="arCOG06391">
    <property type="taxonomic scope" value="Archaea"/>
</dbReference>
<name>J3A4D9_9EURY</name>
<feature type="region of interest" description="Disordered" evidence="1">
    <location>
        <begin position="262"/>
        <end position="336"/>
    </location>
</feature>
<sequence length="336" mass="36896">MSDETDETNDADEQTTDAHDADADESTDEESDVTDVVTVEHAPDAVEDAAETAVDTVTDAGELVEEAQSLLQELVGLDDDPESHERAQELLDDLHAVADESEDVIGTINFEELPDAIDASGAHTTIDAGELPDAIASGDPGDAVELRNIHKLVELGDLWSAVDVREFWRNKREFDDAVDDLFGGDDDDGWFEGEWFEDDWFDDEDASADADGAEDTESDSMAPKPELGMLDTDESKQAAIQKKISESVGEFRGSILDARERLKEVVEQNKEESRQAGQPNSRNPTAVSTLPRSRSDIGGATRFSTIPEETRYSTAPNRPRIYGQRFDDAKENQNND</sequence>
<evidence type="ECO:0000256" key="1">
    <source>
        <dbReference type="SAM" id="MobiDB-lite"/>
    </source>
</evidence>